<dbReference type="GO" id="GO:0005783">
    <property type="term" value="C:endoplasmic reticulum"/>
    <property type="evidence" value="ECO:0007669"/>
    <property type="project" value="TreeGrafter"/>
</dbReference>
<name>W8AZU0_CERCA</name>
<dbReference type="InterPro" id="IPR039038">
    <property type="entry name" value="ASPH"/>
</dbReference>
<accession>W8AZU0</accession>
<sequence length="118" mass="13042">MKSKQKSINPHTYTHTNEKNYAAAAKIFGKLTHQHPDKPEGFLGQARSLDKLADKQRSNSLLSQALQAYKRYLALGDAIADLAQFRAAAERCIERMRFMGKLVWLSLHAGGGSASAIN</sequence>
<dbReference type="EMBL" id="GAMC01020141">
    <property type="protein sequence ID" value="JAB86414.1"/>
    <property type="molecule type" value="mRNA"/>
</dbReference>
<dbReference type="PANTHER" id="PTHR12366">
    <property type="entry name" value="ASPARTYL/ASPARAGINYL BETA-HYDROXYLASE"/>
    <property type="match status" value="1"/>
</dbReference>
<evidence type="ECO:0000313" key="1">
    <source>
        <dbReference type="EMBL" id="JAB86411.1"/>
    </source>
</evidence>
<reference evidence="1" key="1">
    <citation type="submission" date="2013-07" db="EMBL/GenBank/DDBJ databases">
        <authorList>
            <person name="Geib S."/>
        </authorList>
    </citation>
    <scope>NUCLEOTIDE SEQUENCE</scope>
</reference>
<protein>
    <submittedName>
        <fullName evidence="1">Aspartyl/asparaginyl beta-hydroxylase</fullName>
    </submittedName>
</protein>
<dbReference type="GO" id="GO:0062101">
    <property type="term" value="F:peptidyl-aspartic acid 3-dioxygenase activity"/>
    <property type="evidence" value="ECO:0007669"/>
    <property type="project" value="InterPro"/>
</dbReference>
<dbReference type="EMBL" id="GAMC01020144">
    <property type="protein sequence ID" value="JAB86411.1"/>
    <property type="molecule type" value="mRNA"/>
</dbReference>
<organism evidence="1">
    <name type="scientific">Ceratitis capitata</name>
    <name type="common">Mediterranean fruit fly</name>
    <name type="synonym">Tephritis capitata</name>
    <dbReference type="NCBI Taxonomy" id="7213"/>
    <lineage>
        <taxon>Eukaryota</taxon>
        <taxon>Metazoa</taxon>
        <taxon>Ecdysozoa</taxon>
        <taxon>Arthropoda</taxon>
        <taxon>Hexapoda</taxon>
        <taxon>Insecta</taxon>
        <taxon>Pterygota</taxon>
        <taxon>Neoptera</taxon>
        <taxon>Endopterygota</taxon>
        <taxon>Diptera</taxon>
        <taxon>Brachycera</taxon>
        <taxon>Muscomorpha</taxon>
        <taxon>Tephritoidea</taxon>
        <taxon>Tephritidae</taxon>
        <taxon>Ceratitis</taxon>
        <taxon>Ceratitis</taxon>
    </lineage>
</organism>
<reference evidence="1" key="2">
    <citation type="journal article" date="2014" name="BMC Genomics">
        <title>A genomic perspective to assessing quality of mass-reared SIT flies used in Mediterranean fruit fly (Ceratitis capitata) eradication in California.</title>
        <authorList>
            <person name="Calla B."/>
            <person name="Hall B."/>
            <person name="Hou S."/>
            <person name="Geib S.M."/>
        </authorList>
    </citation>
    <scope>NUCLEOTIDE SEQUENCE</scope>
</reference>
<dbReference type="OrthoDB" id="438431at2759"/>
<dbReference type="PANTHER" id="PTHR12366:SF29">
    <property type="entry name" value="ASPARTYL BETA-HYDROXYLASE, ISOFORM L"/>
    <property type="match status" value="1"/>
</dbReference>
<dbReference type="AlphaFoldDB" id="W8AZU0"/>
<gene>
    <name evidence="1" type="primary">ASPH</name>
</gene>
<proteinExistence type="evidence at transcript level"/>